<evidence type="ECO:0000313" key="2">
    <source>
        <dbReference type="Proteomes" id="UP000282084"/>
    </source>
</evidence>
<dbReference type="AlphaFoldDB" id="A0A495W0E7"/>
<comment type="caution">
    <text evidence="1">The sequence shown here is derived from an EMBL/GenBank/DDBJ whole genome shotgun (WGS) entry which is preliminary data.</text>
</comment>
<gene>
    <name evidence="1" type="ORF">C8E97_3829</name>
</gene>
<dbReference type="EMBL" id="RBXO01000001">
    <property type="protein sequence ID" value="RKT55171.1"/>
    <property type="molecule type" value="Genomic_DNA"/>
</dbReference>
<name>A0A495W0E7_9PSEU</name>
<proteinExistence type="predicted"/>
<dbReference type="RefSeq" id="WP_121006920.1">
    <property type="nucleotide sequence ID" value="NZ_RBXO01000001.1"/>
</dbReference>
<sequence length="323" mass="35568">MRHEAQVLAGARSAPAPQGDLAQALRYGPFARALATAIRRRGLSLSRLRAHLASQDIRIAQSTLSYWQRGLRHPAVPRALDAVRALERVLGLPEDSLVVLIGPHHRAPDLDRRLLTIQELSQSWAPTGALLTEFDGVSGSPCNSDLDLATVFDDVRFTAAGEIEEIASTMAVRARRSGPDSFVVTHQSEPGADVDTARIRAGDGCRVGRVRKQRSSAGMVFELLFDRKLAEGDVHVFSFVLRCTTPVRAPNFYRVIRGRMQTYLIRLYFDPSMLPVRCTRVERAREGLAPTVSEPLLCGPNGFACAYFEGLEPSLVGVDLLWE</sequence>
<reference evidence="1 2" key="1">
    <citation type="submission" date="2018-10" db="EMBL/GenBank/DDBJ databases">
        <title>Sequencing the genomes of 1000 actinobacteria strains.</title>
        <authorList>
            <person name="Klenk H.-P."/>
        </authorList>
    </citation>
    <scope>NUCLEOTIDE SEQUENCE [LARGE SCALE GENOMIC DNA]</scope>
    <source>
        <strain evidence="1 2">DSM 43800</strain>
    </source>
</reference>
<accession>A0A495W0E7</accession>
<dbReference type="OrthoDB" id="3690688at2"/>
<organism evidence="1 2">
    <name type="scientific">Saccharothrix australiensis</name>
    <dbReference type="NCBI Taxonomy" id="2072"/>
    <lineage>
        <taxon>Bacteria</taxon>
        <taxon>Bacillati</taxon>
        <taxon>Actinomycetota</taxon>
        <taxon>Actinomycetes</taxon>
        <taxon>Pseudonocardiales</taxon>
        <taxon>Pseudonocardiaceae</taxon>
        <taxon>Saccharothrix</taxon>
    </lineage>
</organism>
<dbReference type="Proteomes" id="UP000282084">
    <property type="component" value="Unassembled WGS sequence"/>
</dbReference>
<keyword evidence="2" id="KW-1185">Reference proteome</keyword>
<evidence type="ECO:0000313" key="1">
    <source>
        <dbReference type="EMBL" id="RKT55171.1"/>
    </source>
</evidence>
<protein>
    <submittedName>
        <fullName evidence="1">Uncharacterized protein</fullName>
    </submittedName>
</protein>